<gene>
    <name evidence="1" type="ORF">GCM10011608_02090</name>
</gene>
<dbReference type="EMBL" id="BMNB01000001">
    <property type="protein sequence ID" value="GGM21066.1"/>
    <property type="molecule type" value="Genomic_DNA"/>
</dbReference>
<keyword evidence="2" id="KW-1185">Reference proteome</keyword>
<proteinExistence type="predicted"/>
<evidence type="ECO:0000313" key="2">
    <source>
        <dbReference type="Proteomes" id="UP000608890"/>
    </source>
</evidence>
<evidence type="ECO:0000313" key="1">
    <source>
        <dbReference type="EMBL" id="GGM21066.1"/>
    </source>
</evidence>
<reference evidence="1" key="2">
    <citation type="submission" date="2020-09" db="EMBL/GenBank/DDBJ databases">
        <authorList>
            <person name="Sun Q."/>
            <person name="Zhou Y."/>
        </authorList>
    </citation>
    <scope>NUCLEOTIDE SEQUENCE</scope>
    <source>
        <strain evidence="1">CGMCC 4.7312</strain>
    </source>
</reference>
<name>A0A917WQN3_9ACTN</name>
<reference evidence="1" key="1">
    <citation type="journal article" date="2014" name="Int. J. Syst. Evol. Microbiol.">
        <title>Complete genome sequence of Corynebacterium casei LMG S-19264T (=DSM 44701T), isolated from a smear-ripened cheese.</title>
        <authorList>
            <consortium name="US DOE Joint Genome Institute (JGI-PGF)"/>
            <person name="Walter F."/>
            <person name="Albersmeier A."/>
            <person name="Kalinowski J."/>
            <person name="Ruckert C."/>
        </authorList>
    </citation>
    <scope>NUCLEOTIDE SEQUENCE</scope>
    <source>
        <strain evidence="1">CGMCC 4.7312</strain>
    </source>
</reference>
<organism evidence="1 2">
    <name type="scientific">Micromonospora sonchi</name>
    <dbReference type="NCBI Taxonomy" id="1763543"/>
    <lineage>
        <taxon>Bacteria</taxon>
        <taxon>Bacillati</taxon>
        <taxon>Actinomycetota</taxon>
        <taxon>Actinomycetes</taxon>
        <taxon>Micromonosporales</taxon>
        <taxon>Micromonosporaceae</taxon>
        <taxon>Micromonospora</taxon>
    </lineage>
</organism>
<sequence length="60" mass="6307">MPVVGVPSGAEDLGRGAQVEADHLVEGEDGDAVRSHGPIIAEDGLRATHRIRPVKPTLAW</sequence>
<dbReference type="Proteomes" id="UP000608890">
    <property type="component" value="Unassembled WGS sequence"/>
</dbReference>
<dbReference type="AlphaFoldDB" id="A0A917WQN3"/>
<accession>A0A917WQN3</accession>
<protein>
    <submittedName>
        <fullName evidence="1">Uncharacterized protein</fullName>
    </submittedName>
</protein>
<comment type="caution">
    <text evidence="1">The sequence shown here is derived from an EMBL/GenBank/DDBJ whole genome shotgun (WGS) entry which is preliminary data.</text>
</comment>